<comment type="caution">
    <text evidence="10">The sequence shown here is derived from an EMBL/GenBank/DDBJ whole genome shotgun (WGS) entry which is preliminary data.</text>
</comment>
<feature type="binding site" evidence="7">
    <location>
        <position position="39"/>
    </location>
    <ligand>
        <name>3-phosphoshikimate</name>
        <dbReference type="ChEBI" id="CHEBI:145989"/>
    </ligand>
</feature>
<dbReference type="PROSITE" id="PS00885">
    <property type="entry name" value="EPSP_SYNTHASE_2"/>
    <property type="match status" value="1"/>
</dbReference>
<feature type="binding site" evidence="7">
    <location>
        <position position="178"/>
    </location>
    <ligand>
        <name>3-phosphoshikimate</name>
        <dbReference type="ChEBI" id="CHEBI:145989"/>
    </ligand>
</feature>
<dbReference type="NCBIfam" id="TIGR01356">
    <property type="entry name" value="aroA"/>
    <property type="match status" value="1"/>
</dbReference>
<feature type="binding site" evidence="7">
    <location>
        <position position="130"/>
    </location>
    <ligand>
        <name>phosphoenolpyruvate</name>
        <dbReference type="ChEBI" id="CHEBI:58702"/>
    </ligand>
</feature>
<evidence type="ECO:0000313" key="10">
    <source>
        <dbReference type="EMBL" id="MBE2999794.1"/>
    </source>
</evidence>
<evidence type="ECO:0000313" key="11">
    <source>
        <dbReference type="Proteomes" id="UP000806528"/>
    </source>
</evidence>
<dbReference type="Pfam" id="PF00275">
    <property type="entry name" value="EPSP_synthase"/>
    <property type="match status" value="1"/>
</dbReference>
<dbReference type="InterPro" id="IPR023193">
    <property type="entry name" value="EPSP_synthase_CS"/>
</dbReference>
<keyword evidence="11" id="KW-1185">Reference proteome</keyword>
<feature type="binding site" evidence="7">
    <location>
        <position position="319"/>
    </location>
    <ligand>
        <name>3-phosphoshikimate</name>
        <dbReference type="ChEBI" id="CHEBI:145989"/>
    </ligand>
</feature>
<dbReference type="PANTHER" id="PTHR21090:SF5">
    <property type="entry name" value="PENTAFUNCTIONAL AROM POLYPEPTIDE"/>
    <property type="match status" value="1"/>
</dbReference>
<dbReference type="CDD" id="cd01556">
    <property type="entry name" value="EPSP_synthase"/>
    <property type="match status" value="1"/>
</dbReference>
<feature type="binding site" evidence="7">
    <location>
        <position position="34"/>
    </location>
    <ligand>
        <name>phosphoenolpyruvate</name>
        <dbReference type="ChEBI" id="CHEBI:58702"/>
    </ligand>
</feature>
<feature type="binding site" evidence="7">
    <location>
        <position position="350"/>
    </location>
    <ligand>
        <name>phosphoenolpyruvate</name>
        <dbReference type="ChEBI" id="CHEBI:58702"/>
    </ligand>
</feature>
<feature type="binding site" evidence="7">
    <location>
        <position position="391"/>
    </location>
    <ligand>
        <name>phosphoenolpyruvate</name>
        <dbReference type="ChEBI" id="CHEBI:58702"/>
    </ligand>
</feature>
<feature type="binding site" evidence="7">
    <location>
        <position position="178"/>
    </location>
    <ligand>
        <name>phosphoenolpyruvate</name>
        <dbReference type="ChEBI" id="CHEBI:58702"/>
    </ligand>
</feature>
<dbReference type="EMBL" id="JADBGI010000011">
    <property type="protein sequence ID" value="MBE2999794.1"/>
    <property type="molecule type" value="Genomic_DNA"/>
</dbReference>
<feature type="binding site" evidence="7">
    <location>
        <position position="346"/>
    </location>
    <ligand>
        <name>3-phosphoshikimate</name>
        <dbReference type="ChEBI" id="CHEBI:145989"/>
    </ligand>
</feature>
<evidence type="ECO:0000256" key="6">
    <source>
        <dbReference type="ARBA" id="ARBA00044633"/>
    </source>
</evidence>
<dbReference type="InterPro" id="IPR013792">
    <property type="entry name" value="RNA3'P_cycl/enolpyr_Trfase_a/b"/>
</dbReference>
<evidence type="ECO:0000256" key="7">
    <source>
        <dbReference type="HAMAP-Rule" id="MF_00210"/>
    </source>
</evidence>
<feature type="binding site" evidence="7">
    <location>
        <position position="416"/>
    </location>
    <ligand>
        <name>phosphoenolpyruvate</name>
        <dbReference type="ChEBI" id="CHEBI:58702"/>
    </ligand>
</feature>
<protein>
    <recommendedName>
        <fullName evidence="7">3-phosphoshikimate 1-carboxyvinyltransferase</fullName>
        <ecNumber evidence="7">2.5.1.19</ecNumber>
    </recommendedName>
    <alternativeName>
        <fullName evidence="7">5-enolpyruvylshikimate-3-phosphate synthase</fullName>
        <shortName evidence="7">EPSP synthase</shortName>
        <shortName evidence="7">EPSPS</shortName>
    </alternativeName>
</protein>
<feature type="binding site" evidence="7">
    <location>
        <position position="176"/>
    </location>
    <ligand>
        <name>3-phosphoshikimate</name>
        <dbReference type="ChEBI" id="CHEBI:145989"/>
    </ligand>
</feature>
<feature type="domain" description="Enolpyruvate transferase" evidence="9">
    <location>
        <begin position="21"/>
        <end position="422"/>
    </location>
</feature>
<name>A0ABR9P7K0_9ACTN</name>
<comment type="caution">
    <text evidence="7">Lacks conserved residue(s) required for the propagation of feature annotation.</text>
</comment>
<evidence type="ECO:0000256" key="3">
    <source>
        <dbReference type="ARBA" id="ARBA00022605"/>
    </source>
</evidence>
<evidence type="ECO:0000256" key="8">
    <source>
        <dbReference type="SAM" id="MobiDB-lite"/>
    </source>
</evidence>
<dbReference type="PANTHER" id="PTHR21090">
    <property type="entry name" value="AROM/DEHYDROQUINATE SYNTHASE"/>
    <property type="match status" value="1"/>
</dbReference>
<keyword evidence="3 7" id="KW-0028">Amino-acid biosynthesis</keyword>
<gene>
    <name evidence="7 10" type="primary">aroA</name>
    <name evidence="10" type="ORF">IDM40_13920</name>
</gene>
<comment type="subunit">
    <text evidence="7">Monomer.</text>
</comment>
<comment type="similarity">
    <text evidence="2 7">Belongs to the EPSP synthase family.</text>
</comment>
<dbReference type="PIRSF" id="PIRSF000505">
    <property type="entry name" value="EPSPS"/>
    <property type="match status" value="1"/>
</dbReference>
<dbReference type="EC" id="2.5.1.19" evidence="7"/>
<dbReference type="Proteomes" id="UP000806528">
    <property type="component" value="Unassembled WGS sequence"/>
</dbReference>
<comment type="function">
    <text evidence="7">Catalyzes the transfer of the enolpyruvyl moiety of phosphoenolpyruvate (PEP) to the 5-hydroxyl of shikimate-3-phosphate (S3P) to produce enolpyruvyl shikimate-3-phosphate and inorganic phosphate.</text>
</comment>
<sequence length="430" mass="44773">MPDSASPQPSAADHWPAPTADRPVRARLSLPGSKSVTNRALVLAALSETPCVVRRPLVSRDSDLMAGALRSLGARVEQDGDDLAVTPADLRGPASVDVGNAGTVMRFVPPIAALADGDVHFDGDPRSHERPVGALLQALRALGADIDDGGRGALPMTVHGTGSLPGGEVTLDASGSSQFVSALLLSGARFEKGLRLRHDGPPVPSQPHLDMTVEMLRAAGVTVETGEDEWRVEPGAIRVSEIPVEPDLSNAGPFLAAALVTGGAVTVEDWPEHTTQAGDALRSLLARMGGEVARDGGDLTVYGTGKIRGIDADLHDVGELTPTIAALAALADSPSRLTGVAHLRRHETDRIAALATEINRLGGHAEELEDGLVIEPRPLHGGVFHSYDDHRMATSGAVLGLAVPGIEVEDIATTRKTLPDFPGLWAEALS</sequence>
<keyword evidence="7" id="KW-0963">Cytoplasm</keyword>
<feature type="binding site" evidence="7">
    <location>
        <position position="35"/>
    </location>
    <ligand>
        <name>3-phosphoshikimate</name>
        <dbReference type="ChEBI" id="CHEBI:145989"/>
    </ligand>
</feature>
<feature type="active site" description="Proton acceptor" evidence="7">
    <location>
        <position position="319"/>
    </location>
</feature>
<dbReference type="RefSeq" id="WP_193122421.1">
    <property type="nucleotide sequence ID" value="NZ_JADBGI010000011.1"/>
</dbReference>
<keyword evidence="4 7" id="KW-0808">Transferase</keyword>
<dbReference type="GO" id="GO:0003866">
    <property type="term" value="F:3-phosphoshikimate 1-carboxyvinyltransferase activity"/>
    <property type="evidence" value="ECO:0007669"/>
    <property type="project" value="UniProtKB-EC"/>
</dbReference>
<comment type="catalytic activity">
    <reaction evidence="6">
        <text>3-phosphoshikimate + phosphoenolpyruvate = 5-O-(1-carboxyvinyl)-3-phosphoshikimate + phosphate</text>
        <dbReference type="Rhea" id="RHEA:21256"/>
        <dbReference type="ChEBI" id="CHEBI:43474"/>
        <dbReference type="ChEBI" id="CHEBI:57701"/>
        <dbReference type="ChEBI" id="CHEBI:58702"/>
        <dbReference type="ChEBI" id="CHEBI:145989"/>
        <dbReference type="EC" id="2.5.1.19"/>
    </reaction>
    <physiologicalReaction direction="left-to-right" evidence="6">
        <dbReference type="Rhea" id="RHEA:21257"/>
    </physiologicalReaction>
</comment>
<evidence type="ECO:0000259" key="9">
    <source>
        <dbReference type="Pfam" id="PF00275"/>
    </source>
</evidence>
<feature type="binding site" evidence="7">
    <location>
        <position position="205"/>
    </location>
    <ligand>
        <name>3-phosphoshikimate</name>
        <dbReference type="ChEBI" id="CHEBI:145989"/>
    </ligand>
</feature>
<evidence type="ECO:0000256" key="2">
    <source>
        <dbReference type="ARBA" id="ARBA00009948"/>
    </source>
</evidence>
<organism evidence="10 11">
    <name type="scientific">Nocardiopsis coralli</name>
    <dbReference type="NCBI Taxonomy" id="2772213"/>
    <lineage>
        <taxon>Bacteria</taxon>
        <taxon>Bacillati</taxon>
        <taxon>Actinomycetota</taxon>
        <taxon>Actinomycetes</taxon>
        <taxon>Streptosporangiales</taxon>
        <taxon>Nocardiopsidaceae</taxon>
        <taxon>Nocardiopsis</taxon>
    </lineage>
</organism>
<reference evidence="10 11" key="1">
    <citation type="submission" date="2020-09" db="EMBL/GenBank/DDBJ databases">
        <title>Diversity and distribution of actinomycetes associated with coral in the coast of Hainan.</title>
        <authorList>
            <person name="Li F."/>
        </authorList>
    </citation>
    <scope>NUCLEOTIDE SEQUENCE [LARGE SCALE GENOMIC DNA]</scope>
    <source>
        <strain evidence="10 11">HNM0947</strain>
    </source>
</reference>
<comment type="pathway">
    <text evidence="1 7">Metabolic intermediate biosynthesis; chorismate biosynthesis; chorismate from D-erythrose 4-phosphate and phosphoenolpyruvate: step 6/7.</text>
</comment>
<dbReference type="PROSITE" id="PS00104">
    <property type="entry name" value="EPSP_SYNTHASE_1"/>
    <property type="match status" value="1"/>
</dbReference>
<proteinExistence type="inferred from homology"/>
<evidence type="ECO:0000256" key="1">
    <source>
        <dbReference type="ARBA" id="ARBA00004811"/>
    </source>
</evidence>
<feature type="binding site" evidence="7">
    <location>
        <position position="34"/>
    </location>
    <ligand>
        <name>3-phosphoshikimate</name>
        <dbReference type="ChEBI" id="CHEBI:145989"/>
    </ligand>
</feature>
<comment type="subcellular location">
    <subcellularLocation>
        <location evidence="7">Cytoplasm</location>
    </subcellularLocation>
</comment>
<keyword evidence="5 7" id="KW-0057">Aromatic amino acid biosynthesis</keyword>
<dbReference type="InterPro" id="IPR036968">
    <property type="entry name" value="Enolpyruvate_Tfrase_sf"/>
</dbReference>
<accession>A0ABR9P7K0</accession>
<dbReference type="InterPro" id="IPR001986">
    <property type="entry name" value="Enolpyruvate_Tfrase_dom"/>
</dbReference>
<evidence type="ECO:0000256" key="5">
    <source>
        <dbReference type="ARBA" id="ARBA00023141"/>
    </source>
</evidence>
<feature type="binding site" evidence="7">
    <location>
        <position position="102"/>
    </location>
    <ligand>
        <name>phosphoenolpyruvate</name>
        <dbReference type="ChEBI" id="CHEBI:58702"/>
    </ligand>
</feature>
<dbReference type="SUPFAM" id="SSF55205">
    <property type="entry name" value="EPT/RTPC-like"/>
    <property type="match status" value="1"/>
</dbReference>
<dbReference type="InterPro" id="IPR006264">
    <property type="entry name" value="EPSP_synthase"/>
</dbReference>
<feature type="region of interest" description="Disordered" evidence="8">
    <location>
        <begin position="1"/>
        <end position="20"/>
    </location>
</feature>
<dbReference type="HAMAP" id="MF_00210">
    <property type="entry name" value="EPSP_synth"/>
    <property type="match status" value="1"/>
</dbReference>
<evidence type="ECO:0000256" key="4">
    <source>
        <dbReference type="ARBA" id="ARBA00022679"/>
    </source>
</evidence>
<feature type="binding site" evidence="7">
    <location>
        <position position="177"/>
    </location>
    <ligand>
        <name>3-phosphoshikimate</name>
        <dbReference type="ChEBI" id="CHEBI:145989"/>
    </ligand>
</feature>
<dbReference type="Gene3D" id="3.65.10.10">
    <property type="entry name" value="Enolpyruvate transferase domain"/>
    <property type="match status" value="2"/>
</dbReference>